<dbReference type="CDD" id="cd16702">
    <property type="entry name" value="RING_CH-C4HC3_MARCH6"/>
    <property type="match status" value="1"/>
</dbReference>
<evidence type="ECO:0000256" key="6">
    <source>
        <dbReference type="ARBA" id="ARBA00022692"/>
    </source>
</evidence>
<reference evidence="16" key="1">
    <citation type="submission" date="2021-01" db="EMBL/GenBank/DDBJ databases">
        <authorList>
            <person name="Corre E."/>
            <person name="Pelletier E."/>
            <person name="Niang G."/>
            <person name="Scheremetjew M."/>
            <person name="Finn R."/>
            <person name="Kale V."/>
            <person name="Holt S."/>
            <person name="Cochrane G."/>
            <person name="Meng A."/>
            <person name="Brown T."/>
            <person name="Cohen L."/>
        </authorList>
    </citation>
    <scope>NUCLEOTIDE SEQUENCE</scope>
    <source>
        <strain evidence="16">SM1012Den-03</strain>
    </source>
</reference>
<evidence type="ECO:0000256" key="8">
    <source>
        <dbReference type="ARBA" id="ARBA00022771"/>
    </source>
</evidence>
<dbReference type="PROSITE" id="PS51292">
    <property type="entry name" value="ZF_RING_CH"/>
    <property type="match status" value="1"/>
</dbReference>
<evidence type="ECO:0000313" key="16">
    <source>
        <dbReference type="EMBL" id="CAD9606029.1"/>
    </source>
</evidence>
<feature type="transmembrane region" description="Helical" evidence="14">
    <location>
        <begin position="148"/>
        <end position="169"/>
    </location>
</feature>
<dbReference type="EC" id="2.3.2.27" evidence="4"/>
<evidence type="ECO:0000256" key="2">
    <source>
        <dbReference type="ARBA" id="ARBA00004141"/>
    </source>
</evidence>
<keyword evidence="8" id="KW-0863">Zinc-finger</keyword>
<organism evidence="16">
    <name type="scientific">Skeletonema marinoi</name>
    <dbReference type="NCBI Taxonomy" id="267567"/>
    <lineage>
        <taxon>Eukaryota</taxon>
        <taxon>Sar</taxon>
        <taxon>Stramenopiles</taxon>
        <taxon>Ochrophyta</taxon>
        <taxon>Bacillariophyta</taxon>
        <taxon>Coscinodiscophyceae</taxon>
        <taxon>Thalassiosirophycidae</taxon>
        <taxon>Thalassiosirales</taxon>
        <taxon>Skeletonemataceae</taxon>
        <taxon>Skeletonema</taxon>
        <taxon>Skeletonema marinoi-dohrnii complex</taxon>
    </lineage>
</organism>
<accession>A0A7S2LGS0</accession>
<proteinExistence type="predicted"/>
<evidence type="ECO:0000256" key="5">
    <source>
        <dbReference type="ARBA" id="ARBA00022679"/>
    </source>
</evidence>
<keyword evidence="6 14" id="KW-0812">Transmembrane</keyword>
<keyword evidence="9" id="KW-0833">Ubl conjugation pathway</keyword>
<evidence type="ECO:0000256" key="13">
    <source>
        <dbReference type="SAM" id="MobiDB-lite"/>
    </source>
</evidence>
<feature type="domain" description="RING-CH-type" evidence="15">
    <location>
        <begin position="9"/>
        <end position="71"/>
    </location>
</feature>
<feature type="region of interest" description="Disordered" evidence="13">
    <location>
        <begin position="284"/>
        <end position="307"/>
    </location>
</feature>
<dbReference type="PANTHER" id="PTHR13145:SF0">
    <property type="entry name" value="E3 UBIQUITIN-PROTEIN LIGASE MARCHF6"/>
    <property type="match status" value="1"/>
</dbReference>
<feature type="compositionally biased region" description="Acidic residues" evidence="13">
    <location>
        <begin position="325"/>
        <end position="340"/>
    </location>
</feature>
<evidence type="ECO:0000256" key="3">
    <source>
        <dbReference type="ARBA" id="ARBA00004906"/>
    </source>
</evidence>
<dbReference type="PANTHER" id="PTHR13145">
    <property type="entry name" value="SSM4 PROTEIN"/>
    <property type="match status" value="1"/>
</dbReference>
<dbReference type="SMART" id="SM00744">
    <property type="entry name" value="RINGv"/>
    <property type="match status" value="1"/>
</dbReference>
<feature type="transmembrane region" description="Helical" evidence="14">
    <location>
        <begin position="1135"/>
        <end position="1156"/>
    </location>
</feature>
<keyword evidence="7" id="KW-0479">Metal-binding</keyword>
<dbReference type="GO" id="GO:0005789">
    <property type="term" value="C:endoplasmic reticulum membrane"/>
    <property type="evidence" value="ECO:0007669"/>
    <property type="project" value="TreeGrafter"/>
</dbReference>
<feature type="transmembrane region" description="Helical" evidence="14">
    <location>
        <begin position="991"/>
        <end position="1019"/>
    </location>
</feature>
<dbReference type="Gene3D" id="3.30.40.10">
    <property type="entry name" value="Zinc/RING finger domain, C3HC4 (zinc finger)"/>
    <property type="match status" value="1"/>
</dbReference>
<sequence>MSSSYYDDDSDEEEEECRVCRGPAEEGRPLFKPCKCSGSIGLTHQDCLTSWLDVTRGDGKCELCSTRFRFAPQYAEGTPDRLSAREVCFRILRRLAAKWLPRGLRAIFAAGLWLLVLPLLTAHIYHGWMRKVSAISERWTWELAKKDVVSGVVIAIIVVVSFLSLMSFAEFLRFEWAGPDQDGAAANNPGGGGGRRRNRNRGNRGGGAVGADGERIPPPIEGEVDEIIRQDDGFRDSYQLESDDEMMDMDFSSHDSPTFQLGNDVLNDGEDVILNHLRGLVENGGRREDERMAQPAEHGEVNGNADDDEIDEEDALEAFMRAQEEQDELEEQFDEEDNGGDEFPIPPFDDEEEDDEFPILPPRRPANPAPDARFEPQFEPLDPPFPDIPDADDPDAVDLNVALDELLGFRGPILALIRNLLWLLVFNTAYLGTFAFIPSFAGRAVYMVLSKFRFVHALAVSIPGVETLLNAVKSTIEELGKQSESMNMVYHPSEIAKIGLGYLGWAWGVFFLNSVIQFATRRREATNATQENGNLLQGREDGIPLLAQRREQLQREENNDENNAVKKRLIGLVESTAAIAKVVILLFIKMLFLPLSLGLCLDIATLELFQQSWNDRIAYAGKDLFGSVFLHWVVGITFMLLVTVSVLQLREVVHPDILARVIRPQEPQPDLLGNLLQETGTTHSKRILMSLGIYAALLGIHIWIPSRLLIFYNINQYLPIFQPKFWHILMPQIQVPLELFVFHLCMLGFLEKYKNNIGELQHHWLIFMGNILKMTDQMLPREVDEFFLLGTFPVFAKDASINNFDTSDDDKQAKVIDSLKDDMYPLWNDLLSEKDALKREDLIQSNISRLDPTRNSVNVGGELHRNGKLLLSSHTYIRFPSAVESPKLVFVKSSETDSNLLPTAIGPYRLKQRKVRKKNFIEVWREVPGKLIPRPPEGWDDLGVGGAERQGRWAWGDEQLSEIENSVATRTPFFDKDDNSRLSKSRTWIILMLKMTILLLVSWIAITVAVCTGINMPLYVGHYALGVLKVPPNCVHDPLAFAIGIGFIVPVIVLSAKLSNASNNGLKGVPALLLSWIRSFKPHQSREKMKTLLFSLVLWFGICPMLLGFLYRAFFLGVQSPWCGIDIYTDKHALLADWTTGTMLLNLWATVCYFRLFTIDFWVKMFTAEGQGNAGANGGGANANNPARNAQVQPANNGEDAGVWQGEDGIIGYSVKSIMAFANGWEWDKLDKNALLQDFSLPIFRHLATSCFLPWATAMLLSQADVDISSTILRLVIVATILIDFISSSKESLQRWFEAAHKIARDDRYLIGEILQNYTPRSVSRA</sequence>
<feature type="transmembrane region" description="Helical" evidence="14">
    <location>
        <begin position="624"/>
        <end position="647"/>
    </location>
</feature>
<evidence type="ECO:0000256" key="7">
    <source>
        <dbReference type="ARBA" id="ARBA00022723"/>
    </source>
</evidence>
<feature type="transmembrane region" description="Helical" evidence="14">
    <location>
        <begin position="1091"/>
        <end position="1115"/>
    </location>
</feature>
<dbReference type="InterPro" id="IPR013083">
    <property type="entry name" value="Znf_RING/FYVE/PHD"/>
</dbReference>
<feature type="transmembrane region" description="Helical" evidence="14">
    <location>
        <begin position="578"/>
        <end position="604"/>
    </location>
</feature>
<feature type="transmembrane region" description="Helical" evidence="14">
    <location>
        <begin position="495"/>
        <end position="516"/>
    </location>
</feature>
<evidence type="ECO:0000256" key="1">
    <source>
        <dbReference type="ARBA" id="ARBA00000900"/>
    </source>
</evidence>
<name>A0A7S2LGS0_9STRA</name>
<feature type="compositionally biased region" description="Basic and acidic residues" evidence="13">
    <location>
        <begin position="284"/>
        <end position="300"/>
    </location>
</feature>
<dbReference type="EMBL" id="HBGZ01016843">
    <property type="protein sequence ID" value="CAD9606029.1"/>
    <property type="molecule type" value="Transcribed_RNA"/>
</dbReference>
<comment type="pathway">
    <text evidence="3">Protein modification; protein ubiquitination.</text>
</comment>
<evidence type="ECO:0000256" key="4">
    <source>
        <dbReference type="ARBA" id="ARBA00012483"/>
    </source>
</evidence>
<evidence type="ECO:0000256" key="9">
    <source>
        <dbReference type="ARBA" id="ARBA00022786"/>
    </source>
</evidence>
<dbReference type="SUPFAM" id="SSF57850">
    <property type="entry name" value="RING/U-box"/>
    <property type="match status" value="1"/>
</dbReference>
<gene>
    <name evidence="16" type="ORF">SMAR0320_LOCUS12055</name>
</gene>
<keyword evidence="5" id="KW-0808">Transferase</keyword>
<feature type="region of interest" description="Disordered" evidence="13">
    <location>
        <begin position="325"/>
        <end position="366"/>
    </location>
</feature>
<feature type="transmembrane region" description="Helical" evidence="14">
    <location>
        <begin position="103"/>
        <end position="128"/>
    </location>
</feature>
<feature type="compositionally biased region" description="Acidic residues" evidence="13">
    <location>
        <begin position="348"/>
        <end position="357"/>
    </location>
</feature>
<evidence type="ECO:0000256" key="11">
    <source>
        <dbReference type="ARBA" id="ARBA00022989"/>
    </source>
</evidence>
<feature type="transmembrane region" description="Helical" evidence="14">
    <location>
        <begin position="687"/>
        <end position="705"/>
    </location>
</feature>
<comment type="subcellular location">
    <subcellularLocation>
        <location evidence="2">Membrane</location>
        <topology evidence="2">Multi-pass membrane protein</topology>
    </subcellularLocation>
</comment>
<dbReference type="GO" id="GO:0008270">
    <property type="term" value="F:zinc ion binding"/>
    <property type="evidence" value="ECO:0007669"/>
    <property type="project" value="UniProtKB-KW"/>
</dbReference>
<feature type="transmembrane region" description="Helical" evidence="14">
    <location>
        <begin position="420"/>
        <end position="441"/>
    </location>
</feature>
<keyword evidence="12 14" id="KW-0472">Membrane</keyword>
<evidence type="ECO:0000259" key="15">
    <source>
        <dbReference type="PROSITE" id="PS51292"/>
    </source>
</evidence>
<feature type="transmembrane region" description="Helical" evidence="14">
    <location>
        <begin position="725"/>
        <end position="750"/>
    </location>
</feature>
<comment type="catalytic activity">
    <reaction evidence="1">
        <text>S-ubiquitinyl-[E2 ubiquitin-conjugating enzyme]-L-cysteine + [acceptor protein]-L-lysine = [E2 ubiquitin-conjugating enzyme]-L-cysteine + N(6)-ubiquitinyl-[acceptor protein]-L-lysine.</text>
        <dbReference type="EC" id="2.3.2.27"/>
    </reaction>
</comment>
<evidence type="ECO:0000256" key="14">
    <source>
        <dbReference type="SAM" id="Phobius"/>
    </source>
</evidence>
<dbReference type="InterPro" id="IPR011016">
    <property type="entry name" value="Znf_RING-CH"/>
</dbReference>
<dbReference type="GO" id="GO:0036503">
    <property type="term" value="P:ERAD pathway"/>
    <property type="evidence" value="ECO:0007669"/>
    <property type="project" value="TreeGrafter"/>
</dbReference>
<keyword evidence="10" id="KW-0862">Zinc</keyword>
<evidence type="ECO:0000256" key="10">
    <source>
        <dbReference type="ARBA" id="ARBA00022833"/>
    </source>
</evidence>
<protein>
    <recommendedName>
        <fullName evidence="4">RING-type E3 ubiquitin transferase</fullName>
        <ecNumber evidence="4">2.3.2.27</ecNumber>
    </recommendedName>
</protein>
<evidence type="ECO:0000256" key="12">
    <source>
        <dbReference type="ARBA" id="ARBA00023136"/>
    </source>
</evidence>
<feature type="transmembrane region" description="Helical" evidence="14">
    <location>
        <begin position="1039"/>
        <end position="1058"/>
    </location>
</feature>
<dbReference type="Pfam" id="PF12906">
    <property type="entry name" value="RINGv"/>
    <property type="match status" value="1"/>
</dbReference>
<keyword evidence="11 14" id="KW-1133">Transmembrane helix</keyword>
<feature type="region of interest" description="Disordered" evidence="13">
    <location>
        <begin position="183"/>
        <end position="226"/>
    </location>
</feature>
<dbReference type="GO" id="GO:0061630">
    <property type="term" value="F:ubiquitin protein ligase activity"/>
    <property type="evidence" value="ECO:0007669"/>
    <property type="project" value="UniProtKB-EC"/>
</dbReference>